<dbReference type="AlphaFoldDB" id="A0A2P2JBG1"/>
<proteinExistence type="predicted"/>
<reference evidence="1" key="1">
    <citation type="submission" date="2018-02" db="EMBL/GenBank/DDBJ databases">
        <title>Rhizophora mucronata_Transcriptome.</title>
        <authorList>
            <person name="Meera S.P."/>
            <person name="Sreeshan A."/>
            <person name="Augustine A."/>
        </authorList>
    </citation>
    <scope>NUCLEOTIDE SEQUENCE</scope>
    <source>
        <tissue evidence="1">Leaf</tissue>
    </source>
</reference>
<evidence type="ECO:0000313" key="1">
    <source>
        <dbReference type="EMBL" id="MBW90825.1"/>
    </source>
</evidence>
<accession>A0A2P2JBG1</accession>
<organism evidence="1">
    <name type="scientific">Rhizophora mucronata</name>
    <name type="common">Asiatic mangrove</name>
    <dbReference type="NCBI Taxonomy" id="61149"/>
    <lineage>
        <taxon>Eukaryota</taxon>
        <taxon>Viridiplantae</taxon>
        <taxon>Streptophyta</taxon>
        <taxon>Embryophyta</taxon>
        <taxon>Tracheophyta</taxon>
        <taxon>Spermatophyta</taxon>
        <taxon>Magnoliopsida</taxon>
        <taxon>eudicotyledons</taxon>
        <taxon>Gunneridae</taxon>
        <taxon>Pentapetalae</taxon>
        <taxon>rosids</taxon>
        <taxon>fabids</taxon>
        <taxon>Malpighiales</taxon>
        <taxon>Rhizophoraceae</taxon>
        <taxon>Rhizophora</taxon>
    </lineage>
</organism>
<sequence length="18" mass="2058">MVFTSIVQQDSLLSSKFK</sequence>
<name>A0A2P2JBG1_RHIMU</name>
<dbReference type="EMBL" id="GGEC01010342">
    <property type="protein sequence ID" value="MBW90825.1"/>
    <property type="molecule type" value="Transcribed_RNA"/>
</dbReference>
<protein>
    <submittedName>
        <fullName evidence="1">Uncharacterized protein</fullName>
    </submittedName>
</protein>